<organism evidence="1 2">
    <name type="scientific">Avena sativa</name>
    <name type="common">Oat</name>
    <dbReference type="NCBI Taxonomy" id="4498"/>
    <lineage>
        <taxon>Eukaryota</taxon>
        <taxon>Viridiplantae</taxon>
        <taxon>Streptophyta</taxon>
        <taxon>Embryophyta</taxon>
        <taxon>Tracheophyta</taxon>
        <taxon>Spermatophyta</taxon>
        <taxon>Magnoliopsida</taxon>
        <taxon>Liliopsida</taxon>
        <taxon>Poales</taxon>
        <taxon>Poaceae</taxon>
        <taxon>BOP clade</taxon>
        <taxon>Pooideae</taxon>
        <taxon>Poodae</taxon>
        <taxon>Poeae</taxon>
        <taxon>Poeae Chloroplast Group 1 (Aveneae type)</taxon>
        <taxon>Aveninae</taxon>
        <taxon>Avena</taxon>
    </lineage>
</organism>
<keyword evidence="2" id="KW-1185">Reference proteome</keyword>
<sequence>MAARHRRPHTDGPKPTWLITIKAAPPAPARDNGTIRKLAAPAYSPPLLLSPSVWQKAQNGRKGRTGGGRDDAAGSRGGVPGSPRIGCMGQVKGARICSRARGPAGSGRRSDSGYACGGLGGLLTRLFGRRKSCAAYNKVWDVRSDSSSSGSARGERTVASTRPFDPPLPVPVMRRPAVEENGASLWERRRGGGKALEGLQLT</sequence>
<dbReference type="EnsemblPlants" id="AVESA.00010b.r2.7CG0698060.1">
    <property type="protein sequence ID" value="AVESA.00010b.r2.7CG0698060.1.CDS.1"/>
    <property type="gene ID" value="AVESA.00010b.r2.7CG0698060"/>
</dbReference>
<dbReference type="Proteomes" id="UP001732700">
    <property type="component" value="Chromosome 7C"/>
</dbReference>
<reference evidence="1" key="2">
    <citation type="submission" date="2025-09" db="UniProtKB">
        <authorList>
            <consortium name="EnsemblPlants"/>
        </authorList>
    </citation>
    <scope>IDENTIFICATION</scope>
</reference>
<reference evidence="1" key="1">
    <citation type="submission" date="2021-05" db="EMBL/GenBank/DDBJ databases">
        <authorList>
            <person name="Scholz U."/>
            <person name="Mascher M."/>
            <person name="Fiebig A."/>
        </authorList>
    </citation>
    <scope>NUCLEOTIDE SEQUENCE [LARGE SCALE GENOMIC DNA]</scope>
</reference>
<evidence type="ECO:0000313" key="1">
    <source>
        <dbReference type="EnsemblPlants" id="AVESA.00010b.r2.7CG0698060.1.CDS.1"/>
    </source>
</evidence>
<accession>A0ACD6A433</accession>
<name>A0ACD6A433_AVESA</name>
<proteinExistence type="predicted"/>
<protein>
    <submittedName>
        <fullName evidence="1">Uncharacterized protein</fullName>
    </submittedName>
</protein>
<evidence type="ECO:0000313" key="2">
    <source>
        <dbReference type="Proteomes" id="UP001732700"/>
    </source>
</evidence>